<feature type="signal peptide" evidence="1">
    <location>
        <begin position="1"/>
        <end position="23"/>
    </location>
</feature>
<protein>
    <submittedName>
        <fullName evidence="2">Uncharacterized protein</fullName>
    </submittedName>
</protein>
<dbReference type="RefSeq" id="WP_131551576.1">
    <property type="nucleotide sequence ID" value="NZ_SJSK01000001.1"/>
</dbReference>
<name>A0A4R0N1U8_9SPHI</name>
<accession>A0A4R0N1U8</accession>
<evidence type="ECO:0000313" key="3">
    <source>
        <dbReference type="Proteomes" id="UP000292884"/>
    </source>
</evidence>
<keyword evidence="3" id="KW-1185">Reference proteome</keyword>
<dbReference type="Proteomes" id="UP000292884">
    <property type="component" value="Unassembled WGS sequence"/>
</dbReference>
<feature type="chain" id="PRO_5020970929" evidence="1">
    <location>
        <begin position="24"/>
        <end position="148"/>
    </location>
</feature>
<comment type="caution">
    <text evidence="2">The sequence shown here is derived from an EMBL/GenBank/DDBJ whole genome shotgun (WGS) entry which is preliminary data.</text>
</comment>
<evidence type="ECO:0000313" key="2">
    <source>
        <dbReference type="EMBL" id="TCC93710.1"/>
    </source>
</evidence>
<gene>
    <name evidence="2" type="ORF">EZ428_02765</name>
</gene>
<reference evidence="2 3" key="1">
    <citation type="submission" date="2019-02" db="EMBL/GenBank/DDBJ databases">
        <title>Pedobacter sp. RP-1-13 sp. nov., isolated from Arctic soil.</title>
        <authorList>
            <person name="Dahal R.H."/>
        </authorList>
    </citation>
    <scope>NUCLEOTIDE SEQUENCE [LARGE SCALE GENOMIC DNA]</scope>
    <source>
        <strain evidence="2 3">RP-1-13</strain>
    </source>
</reference>
<sequence>MKNILITLLLCVASNICFSQSQASDAIKKSLVVDQKLFHSNEFEKKSFLFLLTLSIDSNGNVDSVSHSESDVFSKKLIDINKTIRRLKSDKSSFKEYKNQVLVIGINLMRSDAERTSLTDLNKLYTSLLKSTEKYKKITYLDSLLIVI</sequence>
<dbReference type="AlphaFoldDB" id="A0A4R0N1U8"/>
<organism evidence="2 3">
    <name type="scientific">Pedobacter frigiditerrae</name>
    <dbReference type="NCBI Taxonomy" id="2530452"/>
    <lineage>
        <taxon>Bacteria</taxon>
        <taxon>Pseudomonadati</taxon>
        <taxon>Bacteroidota</taxon>
        <taxon>Sphingobacteriia</taxon>
        <taxon>Sphingobacteriales</taxon>
        <taxon>Sphingobacteriaceae</taxon>
        <taxon>Pedobacter</taxon>
    </lineage>
</organism>
<proteinExistence type="predicted"/>
<keyword evidence="1" id="KW-0732">Signal</keyword>
<dbReference type="EMBL" id="SJSK01000001">
    <property type="protein sequence ID" value="TCC93710.1"/>
    <property type="molecule type" value="Genomic_DNA"/>
</dbReference>
<evidence type="ECO:0000256" key="1">
    <source>
        <dbReference type="SAM" id="SignalP"/>
    </source>
</evidence>